<evidence type="ECO:0000313" key="2">
    <source>
        <dbReference type="Proteomes" id="UP001175780"/>
    </source>
</evidence>
<sequence length="102" mass="11557">MSQKQTVIVTGLKMSKGEFTPENGMNKGVPQPYDNLNIYASIAFPEGDMESIGAKEQQFKLKGSGNFYRFKDVQLPAECELEFEFDFTKTPPRPVLKDINFI</sequence>
<evidence type="ECO:0000313" key="1">
    <source>
        <dbReference type="EMBL" id="MDO7363551.1"/>
    </source>
</evidence>
<proteinExistence type="predicted"/>
<reference evidence="1" key="1">
    <citation type="submission" date="2023-07" db="EMBL/GenBank/DDBJ databases">
        <title>Whole genome sequencing of environmental Acinetobacter calcoaceticus-baumannii complex from non-hospital environment.</title>
        <authorList>
            <person name="Wee S.K."/>
            <person name="Khoo E.Z.Y."/>
            <person name="Mohammad T.A.-H."/>
            <person name="Tan S.E.K."/>
            <person name="Yap E.P.H."/>
        </authorList>
    </citation>
    <scope>NUCLEOTIDE SEQUENCE</scope>
    <source>
        <strain evidence="1">PUMA0118</strain>
    </source>
</reference>
<name>A0ABT8ZFQ6_9GAMM</name>
<organism evidence="1 2">
    <name type="scientific">Acinetobacter geminorum</name>
    <dbReference type="NCBI Taxonomy" id="2730922"/>
    <lineage>
        <taxon>Bacteria</taxon>
        <taxon>Pseudomonadati</taxon>
        <taxon>Pseudomonadota</taxon>
        <taxon>Gammaproteobacteria</taxon>
        <taxon>Moraxellales</taxon>
        <taxon>Moraxellaceae</taxon>
        <taxon>Acinetobacter</taxon>
    </lineage>
</organism>
<protein>
    <recommendedName>
        <fullName evidence="3">Single-stranded DNA-binding protein</fullName>
    </recommendedName>
</protein>
<accession>A0ABT8ZFQ6</accession>
<dbReference type="RefSeq" id="WP_032001318.1">
    <property type="nucleotide sequence ID" value="NZ_JAUPID010000064.1"/>
</dbReference>
<dbReference type="EMBL" id="JAUPID010000064">
    <property type="protein sequence ID" value="MDO7363551.1"/>
    <property type="molecule type" value="Genomic_DNA"/>
</dbReference>
<comment type="caution">
    <text evidence="1">The sequence shown here is derived from an EMBL/GenBank/DDBJ whole genome shotgun (WGS) entry which is preliminary data.</text>
</comment>
<evidence type="ECO:0008006" key="3">
    <source>
        <dbReference type="Google" id="ProtNLM"/>
    </source>
</evidence>
<gene>
    <name evidence="1" type="ORF">Q5X34_18035</name>
</gene>
<keyword evidence="2" id="KW-1185">Reference proteome</keyword>
<dbReference type="Proteomes" id="UP001175780">
    <property type="component" value="Unassembled WGS sequence"/>
</dbReference>